<dbReference type="CDD" id="cd16917">
    <property type="entry name" value="HATPase_UhpB-NarQ-NarX-like"/>
    <property type="match status" value="1"/>
</dbReference>
<evidence type="ECO:0000259" key="11">
    <source>
        <dbReference type="SMART" id="SM00065"/>
    </source>
</evidence>
<evidence type="ECO:0000256" key="10">
    <source>
        <dbReference type="ARBA" id="ARBA00023012"/>
    </source>
</evidence>
<dbReference type="GO" id="GO:0016020">
    <property type="term" value="C:membrane"/>
    <property type="evidence" value="ECO:0007669"/>
    <property type="project" value="InterPro"/>
</dbReference>
<dbReference type="Pfam" id="PF13185">
    <property type="entry name" value="GAF_2"/>
    <property type="match status" value="2"/>
</dbReference>
<dbReference type="SUPFAM" id="SSF55874">
    <property type="entry name" value="ATPase domain of HSP90 chaperone/DNA topoisomerase II/histidine kinase"/>
    <property type="match status" value="1"/>
</dbReference>
<dbReference type="Pfam" id="PF02518">
    <property type="entry name" value="HATPase_c"/>
    <property type="match status" value="1"/>
</dbReference>
<keyword evidence="8" id="KW-0460">Magnesium</keyword>
<organism evidence="13 14">
    <name type="scientific">Nocardia aurantia</name>
    <dbReference type="NCBI Taxonomy" id="2585199"/>
    <lineage>
        <taxon>Bacteria</taxon>
        <taxon>Bacillati</taxon>
        <taxon>Actinomycetota</taxon>
        <taxon>Actinomycetes</taxon>
        <taxon>Mycobacteriales</taxon>
        <taxon>Nocardiaceae</taxon>
        <taxon>Nocardia</taxon>
    </lineage>
</organism>
<keyword evidence="5 13" id="KW-0808">Transferase</keyword>
<evidence type="ECO:0000256" key="3">
    <source>
        <dbReference type="ARBA" id="ARBA00022490"/>
    </source>
</evidence>
<comment type="caution">
    <text evidence="13">The sequence shown here is derived from an EMBL/GenBank/DDBJ whole genome shotgun (WGS) entry which is preliminary data.</text>
</comment>
<evidence type="ECO:0000256" key="8">
    <source>
        <dbReference type="ARBA" id="ARBA00022842"/>
    </source>
</evidence>
<dbReference type="SMART" id="SM00065">
    <property type="entry name" value="GAF"/>
    <property type="match status" value="2"/>
</dbReference>
<dbReference type="SMART" id="SM00387">
    <property type="entry name" value="HATPase_c"/>
    <property type="match status" value="1"/>
</dbReference>
<dbReference type="GO" id="GO:0000155">
    <property type="term" value="F:phosphorelay sensor kinase activity"/>
    <property type="evidence" value="ECO:0007669"/>
    <property type="project" value="InterPro"/>
</dbReference>
<dbReference type="InterPro" id="IPR003018">
    <property type="entry name" value="GAF"/>
</dbReference>
<gene>
    <name evidence="13" type="primary">devS</name>
    <name evidence="13" type="ORF">NRB56_33540</name>
</gene>
<evidence type="ECO:0000256" key="2">
    <source>
        <dbReference type="ARBA" id="ARBA00001971"/>
    </source>
</evidence>
<dbReference type="GO" id="GO:0019826">
    <property type="term" value="F:oxygen sensor activity"/>
    <property type="evidence" value="ECO:0007669"/>
    <property type="project" value="UniProtKB-ARBA"/>
</dbReference>
<comment type="cofactor">
    <cofactor evidence="1">
        <name>Mg(2+)</name>
        <dbReference type="ChEBI" id="CHEBI:18420"/>
    </cofactor>
</comment>
<keyword evidence="6" id="KW-0479">Metal-binding</keyword>
<dbReference type="Gene3D" id="3.30.450.40">
    <property type="match status" value="2"/>
</dbReference>
<dbReference type="AlphaFoldDB" id="A0A7K0DPZ2"/>
<keyword evidence="10" id="KW-0902">Two-component regulatory system</keyword>
<dbReference type="Pfam" id="PF07730">
    <property type="entry name" value="HisKA_3"/>
    <property type="match status" value="1"/>
</dbReference>
<feature type="domain" description="GAF" evidence="11">
    <location>
        <begin position="230"/>
        <end position="379"/>
    </location>
</feature>
<protein>
    <submittedName>
        <fullName evidence="13">Oxygen sensor histidine kinase response regulator DevS/DosS</fullName>
        <ecNumber evidence="13">2.7.13.3</ecNumber>
    </submittedName>
</protein>
<evidence type="ECO:0000256" key="1">
    <source>
        <dbReference type="ARBA" id="ARBA00001946"/>
    </source>
</evidence>
<keyword evidence="4" id="KW-0597">Phosphoprotein</keyword>
<keyword evidence="7 13" id="KW-0418">Kinase</keyword>
<dbReference type="PANTHER" id="PTHR24421:SF56">
    <property type="entry name" value="OXYGEN SENSOR HISTIDINE KINASE RESPONSE REGULATOR DOST"/>
    <property type="match status" value="1"/>
</dbReference>
<accession>A0A7K0DPZ2</accession>
<comment type="cofactor">
    <cofactor evidence="2">
        <name>heme</name>
        <dbReference type="ChEBI" id="CHEBI:30413"/>
    </cofactor>
</comment>
<proteinExistence type="predicted"/>
<dbReference type="InterPro" id="IPR003594">
    <property type="entry name" value="HATPase_dom"/>
</dbReference>
<dbReference type="Gene3D" id="1.20.5.1930">
    <property type="match status" value="1"/>
</dbReference>
<dbReference type="EC" id="2.7.13.3" evidence="13"/>
<keyword evidence="14" id="KW-1185">Reference proteome</keyword>
<evidence type="ECO:0000313" key="14">
    <source>
        <dbReference type="Proteomes" id="UP000431401"/>
    </source>
</evidence>
<dbReference type="SUPFAM" id="SSF55781">
    <property type="entry name" value="GAF domain-like"/>
    <property type="match status" value="2"/>
</dbReference>
<evidence type="ECO:0000259" key="12">
    <source>
        <dbReference type="SMART" id="SM00387"/>
    </source>
</evidence>
<dbReference type="GO" id="GO:0005524">
    <property type="term" value="F:ATP binding"/>
    <property type="evidence" value="ECO:0007669"/>
    <property type="project" value="UniProtKB-ARBA"/>
</dbReference>
<keyword evidence="3" id="KW-0963">Cytoplasm</keyword>
<dbReference type="RefSeq" id="WP_153343220.1">
    <property type="nucleotide sequence ID" value="NZ_WEGI01000007.1"/>
</dbReference>
<dbReference type="Gene3D" id="3.30.565.10">
    <property type="entry name" value="Histidine kinase-like ATPase, C-terminal domain"/>
    <property type="match status" value="1"/>
</dbReference>
<dbReference type="PANTHER" id="PTHR24421">
    <property type="entry name" value="NITRATE/NITRITE SENSOR PROTEIN NARX-RELATED"/>
    <property type="match status" value="1"/>
</dbReference>
<evidence type="ECO:0000313" key="13">
    <source>
        <dbReference type="EMBL" id="MQY27771.1"/>
    </source>
</evidence>
<evidence type="ECO:0000256" key="9">
    <source>
        <dbReference type="ARBA" id="ARBA00023004"/>
    </source>
</evidence>
<evidence type="ECO:0000256" key="5">
    <source>
        <dbReference type="ARBA" id="ARBA00022679"/>
    </source>
</evidence>
<dbReference type="Proteomes" id="UP000431401">
    <property type="component" value="Unassembled WGS sequence"/>
</dbReference>
<name>A0A7K0DPZ2_9NOCA</name>
<dbReference type="GO" id="GO:0070483">
    <property type="term" value="P:detection of hypoxia"/>
    <property type="evidence" value="ECO:0007669"/>
    <property type="project" value="UniProtKB-ARBA"/>
</dbReference>
<dbReference type="GO" id="GO:0000287">
    <property type="term" value="F:magnesium ion binding"/>
    <property type="evidence" value="ECO:0007669"/>
    <property type="project" value="UniProtKB-ARBA"/>
</dbReference>
<dbReference type="InterPro" id="IPR029016">
    <property type="entry name" value="GAF-like_dom_sf"/>
</dbReference>
<dbReference type="EMBL" id="WEGI01000007">
    <property type="protein sequence ID" value="MQY27771.1"/>
    <property type="molecule type" value="Genomic_DNA"/>
</dbReference>
<sequence>MSDPEVPIGDRTSLSDVLSQLRLRELLIEVQDRIGQLVGAQSRIDRLIEAMLVVTAGLDIDDTLRSIVHTAIELVDARYGALGVRETRGTGHNLAEFVYEGINDQTRTLIGDLPHGGGVLGLLIEQPKPLRLNDLSTHPTSVGFPVNHPPMKSFLGVPVKVRDEVFGNLYLTEKADGQEFTEDDEAVVQALAAAAGIAVENARLYEESRQRQRWLESTRDVATELLAGGEPSEVLDTVADHARVLTDSVCTFIALPEDPDNSDDPDAELMVCAGSGAPARVLLGRRIPVRGSHTGTVFRTGDAATARELAYNPFPDLQERFGPTLILPLRARKSVIGVLVAVRAVEAAEFEDAALPMMALFADQAAMALQLAETQRRMRELDVLSDRDRIARDLHDRVIQRLFATGLALQGTLQRARSTEMRDRLTRNVDDLQSVVEDIRESIFDLHGDESGASPLRKRLHDVVSDMTSATSLRTVTQFSGPVSVVPGPLADDMEAALGEALSNVVRHSGADTVTITVSVTDDVTLEITDDGSGFDPEVTRRSGLANLEARAQRHGGRVTLSPAPAGGATVHWSVPLP</sequence>
<dbReference type="InterPro" id="IPR011712">
    <property type="entry name" value="Sig_transdc_His_kin_sub3_dim/P"/>
</dbReference>
<dbReference type="GO" id="GO:0019825">
    <property type="term" value="F:oxygen binding"/>
    <property type="evidence" value="ECO:0007669"/>
    <property type="project" value="UniProtKB-ARBA"/>
</dbReference>
<dbReference type="GO" id="GO:0070025">
    <property type="term" value="F:carbon monoxide binding"/>
    <property type="evidence" value="ECO:0007669"/>
    <property type="project" value="UniProtKB-ARBA"/>
</dbReference>
<dbReference type="GO" id="GO:0020037">
    <property type="term" value="F:heme binding"/>
    <property type="evidence" value="ECO:0007669"/>
    <property type="project" value="UniProtKB-ARBA"/>
</dbReference>
<dbReference type="InterPro" id="IPR050482">
    <property type="entry name" value="Sensor_HK_TwoCompSys"/>
</dbReference>
<dbReference type="GO" id="GO:0070026">
    <property type="term" value="F:nitric oxide binding"/>
    <property type="evidence" value="ECO:0007669"/>
    <property type="project" value="UniProtKB-ARBA"/>
</dbReference>
<dbReference type="InterPro" id="IPR036890">
    <property type="entry name" value="HATPase_C_sf"/>
</dbReference>
<reference evidence="13 14" key="1">
    <citation type="submission" date="2019-10" db="EMBL/GenBank/DDBJ databases">
        <title>Nocardia macrotermitis sp. nov. and Nocardia aurantia sp. nov., isolated from the gut of fungus growing-termite Macrotermes natalensis.</title>
        <authorList>
            <person name="Benndorf R."/>
            <person name="Schwitalla J."/>
            <person name="Martin K."/>
            <person name="De Beer W."/>
            <person name="Kaster A.-K."/>
            <person name="Vollmers J."/>
            <person name="Poulsen M."/>
            <person name="Beemelmanns C."/>
        </authorList>
    </citation>
    <scope>NUCLEOTIDE SEQUENCE [LARGE SCALE GENOMIC DNA]</scope>
    <source>
        <strain evidence="13 14">RB56</strain>
    </source>
</reference>
<evidence type="ECO:0000256" key="4">
    <source>
        <dbReference type="ARBA" id="ARBA00022553"/>
    </source>
</evidence>
<dbReference type="FunFam" id="3.30.450.40:FF:000052">
    <property type="entry name" value="Oxygen sensor histidine kinase response regulator DevS/DosS"/>
    <property type="match status" value="1"/>
</dbReference>
<dbReference type="OrthoDB" id="5241249at2"/>
<feature type="domain" description="GAF" evidence="11">
    <location>
        <begin position="59"/>
        <end position="209"/>
    </location>
</feature>
<keyword evidence="9" id="KW-0408">Iron</keyword>
<evidence type="ECO:0000256" key="6">
    <source>
        <dbReference type="ARBA" id="ARBA00022723"/>
    </source>
</evidence>
<dbReference type="GO" id="GO:0046983">
    <property type="term" value="F:protein dimerization activity"/>
    <property type="evidence" value="ECO:0007669"/>
    <property type="project" value="InterPro"/>
</dbReference>
<feature type="domain" description="Histidine kinase/HSP90-like ATPase" evidence="12">
    <location>
        <begin position="489"/>
        <end position="578"/>
    </location>
</feature>
<evidence type="ECO:0000256" key="7">
    <source>
        <dbReference type="ARBA" id="ARBA00022777"/>
    </source>
</evidence>